<dbReference type="ExpressionAtlas" id="A0A1D6NZP5">
    <property type="expression patterns" value="baseline and differential"/>
</dbReference>
<dbReference type="AlphaFoldDB" id="A0A1D6NZP5"/>
<organism evidence="1">
    <name type="scientific">Zea mays</name>
    <name type="common">Maize</name>
    <dbReference type="NCBI Taxonomy" id="4577"/>
    <lineage>
        <taxon>Eukaryota</taxon>
        <taxon>Viridiplantae</taxon>
        <taxon>Streptophyta</taxon>
        <taxon>Embryophyta</taxon>
        <taxon>Tracheophyta</taxon>
        <taxon>Spermatophyta</taxon>
        <taxon>Magnoliopsida</taxon>
        <taxon>Liliopsida</taxon>
        <taxon>Poales</taxon>
        <taxon>Poaceae</taxon>
        <taxon>PACMAD clade</taxon>
        <taxon>Panicoideae</taxon>
        <taxon>Andropogonodae</taxon>
        <taxon>Andropogoneae</taxon>
        <taxon>Tripsacinae</taxon>
        <taxon>Zea</taxon>
    </lineage>
</organism>
<dbReference type="EMBL" id="CM000785">
    <property type="protein sequence ID" value="AQL03369.1"/>
    <property type="molecule type" value="Genomic_DNA"/>
</dbReference>
<name>A0A1D6NZP5_MAIZE</name>
<reference evidence="1" key="1">
    <citation type="submission" date="2015-12" db="EMBL/GenBank/DDBJ databases">
        <title>Update maize B73 reference genome by single molecule sequencing technologies.</title>
        <authorList>
            <consortium name="Maize Genome Sequencing Project"/>
            <person name="Ware D."/>
        </authorList>
    </citation>
    <scope>NUCLEOTIDE SEQUENCE</scope>
    <source>
        <tissue evidence="1">Seedling</tissue>
    </source>
</reference>
<sequence length="121" mass="13453">MRFCKSVVEASISSSILLASVMLKESDMVNSGWRRGGWGEICRRKMAGSSTKMLGELGFLLKNWKRITKGGGDHPATPRSQHAYRDGRLEEVILRHLDADDGSTVIAKSIRLSDFLGRMDL</sequence>
<accession>A0A1D6NZP5</accession>
<gene>
    <name evidence="1" type="ORF">ZEAMMB73_Zm00001d045887</name>
</gene>
<evidence type="ECO:0000313" key="1">
    <source>
        <dbReference type="EMBL" id="AQL03369.1"/>
    </source>
</evidence>
<proteinExistence type="predicted"/>
<protein>
    <submittedName>
        <fullName evidence="1">E3 ubiquitin-protein ligase makorin</fullName>
    </submittedName>
</protein>